<gene>
    <name evidence="2" type="ORF">GMRT_23220</name>
</gene>
<accession>A0A4Z1SP92</accession>
<dbReference type="VEuPathDB" id="GiardiaDB:GMRT_23220"/>
<protein>
    <submittedName>
        <fullName evidence="2">Uncharacterized protein</fullName>
    </submittedName>
</protein>
<dbReference type="AlphaFoldDB" id="A0A4Z1SP92"/>
<feature type="compositionally biased region" description="Polar residues" evidence="1">
    <location>
        <begin position="118"/>
        <end position="129"/>
    </location>
</feature>
<dbReference type="Proteomes" id="UP000315496">
    <property type="component" value="Chromosome 3"/>
</dbReference>
<evidence type="ECO:0000256" key="1">
    <source>
        <dbReference type="SAM" id="MobiDB-lite"/>
    </source>
</evidence>
<feature type="region of interest" description="Disordered" evidence="1">
    <location>
        <begin position="83"/>
        <end position="143"/>
    </location>
</feature>
<evidence type="ECO:0000313" key="2">
    <source>
        <dbReference type="EMBL" id="TNJ27626.1"/>
    </source>
</evidence>
<keyword evidence="3" id="KW-1185">Reference proteome</keyword>
<sequence length="203" mass="21772">MGCVGLQMQIRTTALSRMGPARTARVEVLLPPISCSTGAVMTRHRSLGVSSARRLPVVLVLRRPRMPSPLSMEVSSTSVAIQQMEEKRTAGRAPTPRTPSRARSASTATTLPPLLPSSVRSAPSSTVDPVQTARTSARPASTASRGIWMRPGWLMGARRPQRASRGELWASRPRGRSLVAVGCPECRMGGEGEHQWKAGEGDV</sequence>
<comment type="caution">
    <text evidence="2">The sequence shown here is derived from an EMBL/GenBank/DDBJ whole genome shotgun (WGS) entry which is preliminary data.</text>
</comment>
<feature type="compositionally biased region" description="Low complexity" evidence="1">
    <location>
        <begin position="132"/>
        <end position="143"/>
    </location>
</feature>
<name>A0A4Z1SP92_GIAMU</name>
<dbReference type="EMBL" id="VDLU01000003">
    <property type="protein sequence ID" value="TNJ27626.1"/>
    <property type="molecule type" value="Genomic_DNA"/>
</dbReference>
<organism evidence="2 3">
    <name type="scientific">Giardia muris</name>
    <dbReference type="NCBI Taxonomy" id="5742"/>
    <lineage>
        <taxon>Eukaryota</taxon>
        <taxon>Metamonada</taxon>
        <taxon>Diplomonadida</taxon>
        <taxon>Hexamitidae</taxon>
        <taxon>Giardiinae</taxon>
        <taxon>Giardia</taxon>
    </lineage>
</organism>
<proteinExistence type="predicted"/>
<feature type="compositionally biased region" description="Low complexity" evidence="1">
    <location>
        <begin position="91"/>
        <end position="112"/>
    </location>
</feature>
<evidence type="ECO:0000313" key="3">
    <source>
        <dbReference type="Proteomes" id="UP000315496"/>
    </source>
</evidence>
<reference evidence="2 3" key="1">
    <citation type="submission" date="2019-05" db="EMBL/GenBank/DDBJ databases">
        <title>The compact genome of Giardia muris reveals important steps in the evolution of intestinal protozoan parasites.</title>
        <authorList>
            <person name="Xu F."/>
            <person name="Jimenez-Gonzalez A."/>
            <person name="Einarsson E."/>
            <person name="Astvaldsson A."/>
            <person name="Peirasmaki D."/>
            <person name="Eckmann L."/>
            <person name="Andersson J.O."/>
            <person name="Svard S.G."/>
            <person name="Jerlstrom-Hultqvist J."/>
        </authorList>
    </citation>
    <scope>NUCLEOTIDE SEQUENCE [LARGE SCALE GENOMIC DNA]</scope>
    <source>
        <strain evidence="2 3">Roberts-Thomson</strain>
    </source>
</reference>